<feature type="compositionally biased region" description="Basic and acidic residues" evidence="1">
    <location>
        <begin position="109"/>
        <end position="118"/>
    </location>
</feature>
<evidence type="ECO:0000313" key="2">
    <source>
        <dbReference type="EMBL" id="OQD51904.1"/>
    </source>
</evidence>
<gene>
    <name evidence="2" type="ORF">BM536_037320</name>
</gene>
<feature type="region of interest" description="Disordered" evidence="1">
    <location>
        <begin position="78"/>
        <end position="124"/>
    </location>
</feature>
<organism evidence="2 3">
    <name type="scientific">Streptomyces phaeoluteigriseus</name>
    <dbReference type="NCBI Taxonomy" id="114686"/>
    <lineage>
        <taxon>Bacteria</taxon>
        <taxon>Bacillati</taxon>
        <taxon>Actinomycetota</taxon>
        <taxon>Actinomycetes</taxon>
        <taxon>Kitasatosporales</taxon>
        <taxon>Streptomycetaceae</taxon>
        <taxon>Streptomyces</taxon>
        <taxon>Streptomyces aurantiacus group</taxon>
    </lineage>
</organism>
<reference evidence="2 3" key="2">
    <citation type="submission" date="2017-02" db="EMBL/GenBank/DDBJ databases">
        <title>Draft genome sequence of Streptomyces phaeoluteigriseus type strain DSM41896.</title>
        <authorList>
            <person name="Salih T.S."/>
            <person name="Algora Gallardo L."/>
            <person name="Melo Santos T."/>
            <person name="Filgueira Martinez S."/>
            <person name="Herron P.R."/>
        </authorList>
    </citation>
    <scope>NUCLEOTIDE SEQUENCE [LARGE SCALE GENOMIC DNA]</scope>
    <source>
        <strain evidence="2 3">DSM 41896</strain>
    </source>
</reference>
<feature type="compositionally biased region" description="Polar residues" evidence="1">
    <location>
        <begin position="27"/>
        <end position="43"/>
    </location>
</feature>
<feature type="region of interest" description="Disordered" evidence="1">
    <location>
        <begin position="21"/>
        <end position="53"/>
    </location>
</feature>
<proteinExistence type="predicted"/>
<feature type="compositionally biased region" description="Basic and acidic residues" evidence="1">
    <location>
        <begin position="81"/>
        <end position="93"/>
    </location>
</feature>
<sequence>MIRVCGINAAQAEQTSLSVHTWPTAGSCRSTSSTAPAQETRVPSCSAHRSRRHQQAASYRTEAALACAAAWASAKRRRAARSRERGGIAHAEEQVTDAVRSRCPTTRMVQERPGRRADGASGYV</sequence>
<protein>
    <submittedName>
        <fullName evidence="2">Uncharacterized protein</fullName>
    </submittedName>
</protein>
<dbReference type="PROSITE" id="PS51257">
    <property type="entry name" value="PROKAR_LIPOPROTEIN"/>
    <property type="match status" value="1"/>
</dbReference>
<evidence type="ECO:0000256" key="1">
    <source>
        <dbReference type="SAM" id="MobiDB-lite"/>
    </source>
</evidence>
<dbReference type="AlphaFoldDB" id="A0A1V6MHG4"/>
<name>A0A1V6MHG4_9ACTN</name>
<evidence type="ECO:0000313" key="3">
    <source>
        <dbReference type="Proteomes" id="UP000184286"/>
    </source>
</evidence>
<reference evidence="3" key="1">
    <citation type="submission" date="2016-11" db="EMBL/GenBank/DDBJ databases">
        <authorList>
            <person name="Schniete J.K."/>
            <person name="Salih T."/>
            <person name="Algora Gallardo L."/>
            <person name="Martinez Fernandez S."/>
            <person name="Herron P.R."/>
        </authorList>
    </citation>
    <scope>NUCLEOTIDE SEQUENCE [LARGE SCALE GENOMIC DNA]</scope>
    <source>
        <strain evidence="3">DSM 41896</strain>
    </source>
</reference>
<dbReference type="Proteomes" id="UP000184286">
    <property type="component" value="Unassembled WGS sequence"/>
</dbReference>
<dbReference type="EMBL" id="MPOH02000041">
    <property type="protein sequence ID" value="OQD51904.1"/>
    <property type="molecule type" value="Genomic_DNA"/>
</dbReference>
<accession>A0A1V6MHG4</accession>
<comment type="caution">
    <text evidence="2">The sequence shown here is derived from an EMBL/GenBank/DDBJ whole genome shotgun (WGS) entry which is preliminary data.</text>
</comment>